<reference evidence="8" key="1">
    <citation type="submission" date="2020-10" db="EMBL/GenBank/DDBJ databases">
        <authorList>
            <person name="Gilroy R."/>
        </authorList>
    </citation>
    <scope>NUCLEOTIDE SEQUENCE</scope>
    <source>
        <strain evidence="8">10532</strain>
    </source>
</reference>
<dbReference type="EMBL" id="JADIMM010000117">
    <property type="protein sequence ID" value="MBO8458559.1"/>
    <property type="molecule type" value="Genomic_DNA"/>
</dbReference>
<gene>
    <name evidence="8" type="ORF">IAA81_10110</name>
</gene>
<dbReference type="SUPFAM" id="SSF48295">
    <property type="entry name" value="TrpR-like"/>
    <property type="match status" value="1"/>
</dbReference>
<name>A0A9D9HRJ6_9SPIR</name>
<accession>A0A9D9HRJ6</accession>
<keyword evidence="7" id="KW-0804">Transcription</keyword>
<reference evidence="8" key="2">
    <citation type="journal article" date="2021" name="PeerJ">
        <title>Extensive microbial diversity within the chicken gut microbiome revealed by metagenomics and culture.</title>
        <authorList>
            <person name="Gilroy R."/>
            <person name="Ravi A."/>
            <person name="Getino M."/>
            <person name="Pursley I."/>
            <person name="Horton D.L."/>
            <person name="Alikhan N.F."/>
            <person name="Baker D."/>
            <person name="Gharbi K."/>
            <person name="Hall N."/>
            <person name="Watson M."/>
            <person name="Adriaenssens E.M."/>
            <person name="Foster-Nyarko E."/>
            <person name="Jarju S."/>
            <person name="Secka A."/>
            <person name="Antonio M."/>
            <person name="Oren A."/>
            <person name="Chaudhuri R.R."/>
            <person name="La Ragione R."/>
            <person name="Hildebrand F."/>
            <person name="Pallen M.J."/>
        </authorList>
    </citation>
    <scope>NUCLEOTIDE SEQUENCE</scope>
    <source>
        <strain evidence="8">10532</strain>
    </source>
</reference>
<evidence type="ECO:0000256" key="2">
    <source>
        <dbReference type="ARBA" id="ARBA00007027"/>
    </source>
</evidence>
<keyword evidence="6" id="KW-0238">DNA-binding</keyword>
<keyword evidence="4" id="KW-0678">Repressor</keyword>
<evidence type="ECO:0000256" key="4">
    <source>
        <dbReference type="ARBA" id="ARBA00022491"/>
    </source>
</evidence>
<keyword evidence="3" id="KW-0963">Cytoplasm</keyword>
<evidence type="ECO:0000313" key="8">
    <source>
        <dbReference type="EMBL" id="MBO8458559.1"/>
    </source>
</evidence>
<dbReference type="AlphaFoldDB" id="A0A9D9HRJ6"/>
<evidence type="ECO:0000256" key="3">
    <source>
        <dbReference type="ARBA" id="ARBA00022490"/>
    </source>
</evidence>
<dbReference type="GO" id="GO:0043565">
    <property type="term" value="F:sequence-specific DNA binding"/>
    <property type="evidence" value="ECO:0007669"/>
    <property type="project" value="InterPro"/>
</dbReference>
<dbReference type="GO" id="GO:0005737">
    <property type="term" value="C:cytoplasm"/>
    <property type="evidence" value="ECO:0007669"/>
    <property type="project" value="UniProtKB-SubCell"/>
</dbReference>
<dbReference type="InterPro" id="IPR038116">
    <property type="entry name" value="TrpR-like_sf"/>
</dbReference>
<dbReference type="InterPro" id="IPR013335">
    <property type="entry name" value="Trp_repress_bac"/>
</dbReference>
<protein>
    <submittedName>
        <fullName evidence="8">Transcriptional regulator</fullName>
    </submittedName>
</protein>
<dbReference type="InterPro" id="IPR010921">
    <property type="entry name" value="Trp_repressor/repl_initiator"/>
</dbReference>
<dbReference type="PANTHER" id="PTHR38025">
    <property type="entry name" value="TRP OPERON REPRESSOR"/>
    <property type="match status" value="1"/>
</dbReference>
<dbReference type="GO" id="GO:0003700">
    <property type="term" value="F:DNA-binding transcription factor activity"/>
    <property type="evidence" value="ECO:0007669"/>
    <property type="project" value="InterPro"/>
</dbReference>
<dbReference type="Pfam" id="PF01371">
    <property type="entry name" value="Trp_repressor"/>
    <property type="match status" value="1"/>
</dbReference>
<dbReference type="PANTHER" id="PTHR38025:SF1">
    <property type="entry name" value="TRP OPERON REPRESSOR"/>
    <property type="match status" value="1"/>
</dbReference>
<evidence type="ECO:0000313" key="9">
    <source>
        <dbReference type="Proteomes" id="UP000823638"/>
    </source>
</evidence>
<evidence type="ECO:0000256" key="7">
    <source>
        <dbReference type="ARBA" id="ARBA00023163"/>
    </source>
</evidence>
<evidence type="ECO:0000256" key="1">
    <source>
        <dbReference type="ARBA" id="ARBA00004496"/>
    </source>
</evidence>
<evidence type="ECO:0000256" key="6">
    <source>
        <dbReference type="ARBA" id="ARBA00023125"/>
    </source>
</evidence>
<comment type="subcellular location">
    <subcellularLocation>
        <location evidence="1">Cytoplasm</location>
    </subcellularLocation>
</comment>
<dbReference type="Gene3D" id="1.10.1270.10">
    <property type="entry name" value="TrpR-like"/>
    <property type="match status" value="1"/>
</dbReference>
<proteinExistence type="inferred from homology"/>
<sequence length="109" mass="12649">MNDTTKPKEQQEKERKDLISAALDEFYSVAAETGDKFFFRQLFECLTTPNEREEMAMRWQLSKEIKQGKTQREIAKKLGLSLCKITRGSKELKKSDSALDKVLERFVSP</sequence>
<comment type="caution">
    <text evidence="8">The sequence shown here is derived from an EMBL/GenBank/DDBJ whole genome shotgun (WGS) entry which is preliminary data.</text>
</comment>
<keyword evidence="5" id="KW-0805">Transcription regulation</keyword>
<organism evidence="8 9">
    <name type="scientific">Candidatus Gallitreponema excrementavium</name>
    <dbReference type="NCBI Taxonomy" id="2840840"/>
    <lineage>
        <taxon>Bacteria</taxon>
        <taxon>Pseudomonadati</taxon>
        <taxon>Spirochaetota</taxon>
        <taxon>Spirochaetia</taxon>
        <taxon>Spirochaetales</taxon>
        <taxon>Candidatus Gallitreponema</taxon>
    </lineage>
</organism>
<comment type="similarity">
    <text evidence="2">Belongs to the TrpR family.</text>
</comment>
<dbReference type="InterPro" id="IPR000831">
    <property type="entry name" value="Trp_repress"/>
</dbReference>
<evidence type="ECO:0000256" key="5">
    <source>
        <dbReference type="ARBA" id="ARBA00023015"/>
    </source>
</evidence>
<dbReference type="Proteomes" id="UP000823638">
    <property type="component" value="Unassembled WGS sequence"/>
</dbReference>